<evidence type="ECO:0000256" key="3">
    <source>
        <dbReference type="ARBA" id="ARBA00022833"/>
    </source>
</evidence>
<evidence type="ECO:0000259" key="5">
    <source>
        <dbReference type="PROSITE" id="PS51792"/>
    </source>
</evidence>
<dbReference type="AlphaFoldDB" id="A0A8T2Q564"/>
<evidence type="ECO:0000256" key="1">
    <source>
        <dbReference type="ARBA" id="ARBA00005613"/>
    </source>
</evidence>
<accession>A0A8T2Q564</accession>
<name>A0A8T2Q564_CERRI</name>
<keyword evidence="2" id="KW-0479">Metal-binding</keyword>
<comment type="similarity">
    <text evidence="1 4">Belongs to the yippee family.</text>
</comment>
<gene>
    <name evidence="6" type="ORF">KP509_38G056100</name>
</gene>
<dbReference type="PROSITE" id="PS51792">
    <property type="entry name" value="YIPPEE"/>
    <property type="match status" value="1"/>
</dbReference>
<protein>
    <recommendedName>
        <fullName evidence="4">Protein yippee-like</fullName>
    </recommendedName>
</protein>
<reference evidence="6" key="1">
    <citation type="submission" date="2021-08" db="EMBL/GenBank/DDBJ databases">
        <title>WGS assembly of Ceratopteris richardii.</title>
        <authorList>
            <person name="Marchant D.B."/>
            <person name="Chen G."/>
            <person name="Jenkins J."/>
            <person name="Shu S."/>
            <person name="Leebens-Mack J."/>
            <person name="Grimwood J."/>
            <person name="Schmutz J."/>
            <person name="Soltis P."/>
            <person name="Soltis D."/>
            <person name="Chen Z.-H."/>
        </authorList>
    </citation>
    <scope>NUCLEOTIDE SEQUENCE</scope>
    <source>
        <strain evidence="6">Whitten #5841</strain>
        <tissue evidence="6">Leaf</tissue>
    </source>
</reference>
<organism evidence="6 7">
    <name type="scientific">Ceratopteris richardii</name>
    <name type="common">Triangle waterfern</name>
    <dbReference type="NCBI Taxonomy" id="49495"/>
    <lineage>
        <taxon>Eukaryota</taxon>
        <taxon>Viridiplantae</taxon>
        <taxon>Streptophyta</taxon>
        <taxon>Embryophyta</taxon>
        <taxon>Tracheophyta</taxon>
        <taxon>Polypodiopsida</taxon>
        <taxon>Polypodiidae</taxon>
        <taxon>Polypodiales</taxon>
        <taxon>Pteridineae</taxon>
        <taxon>Pteridaceae</taxon>
        <taxon>Parkerioideae</taxon>
        <taxon>Ceratopteris</taxon>
    </lineage>
</organism>
<evidence type="ECO:0000313" key="6">
    <source>
        <dbReference type="EMBL" id="KAH7278786.1"/>
    </source>
</evidence>
<keyword evidence="7" id="KW-1185">Reference proteome</keyword>
<evidence type="ECO:0000256" key="4">
    <source>
        <dbReference type="RuleBase" id="RU110713"/>
    </source>
</evidence>
<dbReference type="EMBL" id="CM035443">
    <property type="protein sequence ID" value="KAH7278786.1"/>
    <property type="molecule type" value="Genomic_DNA"/>
</dbReference>
<dbReference type="PANTHER" id="PTHR13848">
    <property type="entry name" value="PROTEIN YIPPEE-LIKE CG15309-RELATED"/>
    <property type="match status" value="1"/>
</dbReference>
<dbReference type="InterPro" id="IPR034751">
    <property type="entry name" value="Yippee"/>
</dbReference>
<evidence type="ECO:0000256" key="2">
    <source>
        <dbReference type="ARBA" id="ARBA00022723"/>
    </source>
</evidence>
<evidence type="ECO:0000313" key="7">
    <source>
        <dbReference type="Proteomes" id="UP000825935"/>
    </source>
</evidence>
<comment type="caution">
    <text evidence="6">The sequence shown here is derived from an EMBL/GenBank/DDBJ whole genome shotgun (WGS) entry which is preliminary data.</text>
</comment>
<dbReference type="Proteomes" id="UP000825935">
    <property type="component" value="Chromosome 38"/>
</dbReference>
<proteinExistence type="inferred from homology"/>
<dbReference type="InterPro" id="IPR004910">
    <property type="entry name" value="Yippee/Mis18/Cereblon"/>
</dbReference>
<dbReference type="InterPro" id="IPR039058">
    <property type="entry name" value="Yippee_fam"/>
</dbReference>
<dbReference type="OrthoDB" id="6407410at2759"/>
<dbReference type="Pfam" id="PF03226">
    <property type="entry name" value="Yippee-Mis18"/>
    <property type="match status" value="1"/>
</dbReference>
<feature type="domain" description="Yippee" evidence="5">
    <location>
        <begin position="9"/>
        <end position="106"/>
    </location>
</feature>
<sequence length="107" mass="12270">MAESFFGAVFYSCSTCRCPVAAHDDIISKTFHGRNGRAFLLENLVNILVGPKENRQLLTGLHTVADVLCLQCHEILGWKYVKAYEESQRYKEGKYILEKAKVMREDR</sequence>
<keyword evidence="3" id="KW-0862">Zinc</keyword>
<dbReference type="OMA" id="YNCAACE"/>
<dbReference type="GO" id="GO:0046872">
    <property type="term" value="F:metal ion binding"/>
    <property type="evidence" value="ECO:0007669"/>
    <property type="project" value="UniProtKB-KW"/>
</dbReference>